<feature type="region of interest" description="Disordered" evidence="1">
    <location>
        <begin position="95"/>
        <end position="175"/>
    </location>
</feature>
<dbReference type="AlphaFoldDB" id="A0A7S4QYS3"/>
<feature type="compositionally biased region" description="Acidic residues" evidence="1">
    <location>
        <begin position="95"/>
        <end position="108"/>
    </location>
</feature>
<organism evidence="2">
    <name type="scientific">Ditylum brightwellii</name>
    <dbReference type="NCBI Taxonomy" id="49249"/>
    <lineage>
        <taxon>Eukaryota</taxon>
        <taxon>Sar</taxon>
        <taxon>Stramenopiles</taxon>
        <taxon>Ochrophyta</taxon>
        <taxon>Bacillariophyta</taxon>
        <taxon>Mediophyceae</taxon>
        <taxon>Lithodesmiophycidae</taxon>
        <taxon>Lithodesmiales</taxon>
        <taxon>Lithodesmiaceae</taxon>
        <taxon>Ditylum</taxon>
    </lineage>
</organism>
<protein>
    <submittedName>
        <fullName evidence="2">Uncharacterized protein</fullName>
    </submittedName>
</protein>
<feature type="region of interest" description="Disordered" evidence="1">
    <location>
        <begin position="28"/>
        <end position="66"/>
    </location>
</feature>
<name>A0A7S4QYS3_9STRA</name>
<accession>A0A7S4QYS3</accession>
<gene>
    <name evidence="2" type="ORF">DBRI00130_LOCUS10093</name>
</gene>
<proteinExistence type="predicted"/>
<evidence type="ECO:0000256" key="1">
    <source>
        <dbReference type="SAM" id="MobiDB-lite"/>
    </source>
</evidence>
<dbReference type="EMBL" id="HBNS01012497">
    <property type="protein sequence ID" value="CAE4598071.1"/>
    <property type="molecule type" value="Transcribed_RNA"/>
</dbReference>
<sequence length="193" mass="21667">MKSSDCGRKRMDSVEYLLNALKPYLSGNDSESLVGDGRDSQSSCRQSYKEEQKNFASDSPKNCPNRKKSAKFLFQSLTSYKFGSVRTMFTDVSTDEIFPDENGAEADEKDQNDHVDDCSSPQKKGSHETNEFEELDGNKPASISVKQPGPWKRAQRRMGIAAPSRAEARNPAKSPIQKATTFFRRNGVVFNRH</sequence>
<evidence type="ECO:0000313" key="2">
    <source>
        <dbReference type="EMBL" id="CAE4598071.1"/>
    </source>
</evidence>
<reference evidence="2" key="1">
    <citation type="submission" date="2021-01" db="EMBL/GenBank/DDBJ databases">
        <authorList>
            <person name="Corre E."/>
            <person name="Pelletier E."/>
            <person name="Niang G."/>
            <person name="Scheremetjew M."/>
            <person name="Finn R."/>
            <person name="Kale V."/>
            <person name="Holt S."/>
            <person name="Cochrane G."/>
            <person name="Meng A."/>
            <person name="Brown T."/>
            <person name="Cohen L."/>
        </authorList>
    </citation>
    <scope>NUCLEOTIDE SEQUENCE</scope>
    <source>
        <strain evidence="2">GSO104</strain>
    </source>
</reference>